<organism evidence="5 6">
    <name type="scientific">Umezawaea tangerina</name>
    <dbReference type="NCBI Taxonomy" id="84725"/>
    <lineage>
        <taxon>Bacteria</taxon>
        <taxon>Bacillati</taxon>
        <taxon>Actinomycetota</taxon>
        <taxon>Actinomycetes</taxon>
        <taxon>Pseudonocardiales</taxon>
        <taxon>Pseudonocardiaceae</taxon>
        <taxon>Umezawaea</taxon>
    </lineage>
</organism>
<feature type="domain" description="Glycosyltransferase family 28 N-terminal" evidence="3">
    <location>
        <begin position="3"/>
        <end position="120"/>
    </location>
</feature>
<evidence type="ECO:0000313" key="6">
    <source>
        <dbReference type="Proteomes" id="UP000239494"/>
    </source>
</evidence>
<name>A0A2T0SZT6_9PSEU</name>
<comment type="caution">
    <text evidence="5">The sequence shown here is derived from an EMBL/GenBank/DDBJ whole genome shotgun (WGS) entry which is preliminary data.</text>
</comment>
<dbReference type="EMBL" id="PVTF01000008">
    <property type="protein sequence ID" value="PRY38873.1"/>
    <property type="molecule type" value="Genomic_DNA"/>
</dbReference>
<dbReference type="PANTHER" id="PTHR48050:SF13">
    <property type="entry name" value="STEROL 3-BETA-GLUCOSYLTRANSFERASE UGT80A2"/>
    <property type="match status" value="1"/>
</dbReference>
<evidence type="ECO:0000259" key="3">
    <source>
        <dbReference type="Pfam" id="PF03033"/>
    </source>
</evidence>
<dbReference type="SUPFAM" id="SSF53756">
    <property type="entry name" value="UDP-Glycosyltransferase/glycogen phosphorylase"/>
    <property type="match status" value="1"/>
</dbReference>
<dbReference type="Pfam" id="PF06722">
    <property type="entry name" value="EryCIII-like_C"/>
    <property type="match status" value="1"/>
</dbReference>
<evidence type="ECO:0000313" key="5">
    <source>
        <dbReference type="EMBL" id="PRY38873.1"/>
    </source>
</evidence>
<protein>
    <submittedName>
        <fullName evidence="5">Vancomycin aglycone glucosyltransferase</fullName>
    </submittedName>
</protein>
<keyword evidence="2" id="KW-0045">Antibiotic biosynthesis</keyword>
<evidence type="ECO:0000259" key="4">
    <source>
        <dbReference type="Pfam" id="PF06722"/>
    </source>
</evidence>
<dbReference type="GO" id="GO:0033072">
    <property type="term" value="P:vancomycin biosynthetic process"/>
    <property type="evidence" value="ECO:0007669"/>
    <property type="project" value="UniProtKB-UniPathway"/>
</dbReference>
<dbReference type="AlphaFoldDB" id="A0A2T0SZT6"/>
<dbReference type="GO" id="GO:0005975">
    <property type="term" value="P:carbohydrate metabolic process"/>
    <property type="evidence" value="ECO:0007669"/>
    <property type="project" value="InterPro"/>
</dbReference>
<sequence>MRVLLSTYGSRGDVEPLVALAVELRVLGVEVVVCAPPDFAERLAGVGVGFVPVGPSASALTVAAPAPSSIPERAARLVAEQFEVVAGAARGCDAMVVTGMTPTAAGALSVAEMVGVPAVSVTFQQLTLPSPHRAPLAYPGRELPVDVTDNRALWDLDAESVEELFGEALNSSRVANGMAPVRGVRDHVIGDRPWLATDPVLDPWREPAYFDVVQTGAWVVPDERPLPDDLVAFLDAGAPPVYVGFGSMPMHGSADVAQDAVEAVRAVGHRVVVLRGWAGLAPVDLRDDCFVVGEVNQRALFGRVAAVVHHGGAGTTTTATRAGAPQVVVPQLADQPYWAGRVADLGVGVAHDGPTPTVGSLTAALAKVLAERTRERAAAVAGTIRTDGAAVAARLLVDRERVTA</sequence>
<dbReference type="GO" id="GO:0008194">
    <property type="term" value="F:UDP-glycosyltransferase activity"/>
    <property type="evidence" value="ECO:0007669"/>
    <property type="project" value="InterPro"/>
</dbReference>
<dbReference type="RefSeq" id="WP_106190220.1">
    <property type="nucleotide sequence ID" value="NZ_PVTF01000008.1"/>
</dbReference>
<reference evidence="5 6" key="1">
    <citation type="submission" date="2018-03" db="EMBL/GenBank/DDBJ databases">
        <title>Genomic Encyclopedia of Archaeal and Bacterial Type Strains, Phase II (KMG-II): from individual species to whole genera.</title>
        <authorList>
            <person name="Goeker M."/>
        </authorList>
    </citation>
    <scope>NUCLEOTIDE SEQUENCE [LARGE SCALE GENOMIC DNA]</scope>
    <source>
        <strain evidence="5 6">DSM 44720</strain>
    </source>
</reference>
<proteinExistence type="predicted"/>
<dbReference type="Proteomes" id="UP000239494">
    <property type="component" value="Unassembled WGS sequence"/>
</dbReference>
<dbReference type="OrthoDB" id="3253247at2"/>
<dbReference type="CDD" id="cd03784">
    <property type="entry name" value="GT1_Gtf-like"/>
    <property type="match status" value="1"/>
</dbReference>
<feature type="domain" description="Erythromycin biosynthesis protein CIII-like C-terminal" evidence="4">
    <location>
        <begin position="285"/>
        <end position="379"/>
    </location>
</feature>
<keyword evidence="5" id="KW-0808">Transferase</keyword>
<accession>A0A2T0SZT6</accession>
<comment type="pathway">
    <text evidence="1">Antibiotic biosynthesis; vancomycin biosynthesis.</text>
</comment>
<dbReference type="Gene3D" id="3.40.50.2000">
    <property type="entry name" value="Glycogen Phosphorylase B"/>
    <property type="match status" value="2"/>
</dbReference>
<dbReference type="PANTHER" id="PTHR48050">
    <property type="entry name" value="STEROL 3-BETA-GLUCOSYLTRANSFERASE"/>
    <property type="match status" value="1"/>
</dbReference>
<dbReference type="Pfam" id="PF03033">
    <property type="entry name" value="Glyco_transf_28"/>
    <property type="match status" value="1"/>
</dbReference>
<dbReference type="GO" id="GO:0016758">
    <property type="term" value="F:hexosyltransferase activity"/>
    <property type="evidence" value="ECO:0007669"/>
    <property type="project" value="InterPro"/>
</dbReference>
<dbReference type="InterPro" id="IPR010610">
    <property type="entry name" value="EryCIII-like_C"/>
</dbReference>
<gene>
    <name evidence="5" type="ORF">CLV43_108273</name>
</gene>
<evidence type="ECO:0000256" key="2">
    <source>
        <dbReference type="ARBA" id="ARBA00023194"/>
    </source>
</evidence>
<evidence type="ECO:0000256" key="1">
    <source>
        <dbReference type="ARBA" id="ARBA00004660"/>
    </source>
</evidence>
<dbReference type="InterPro" id="IPR050426">
    <property type="entry name" value="Glycosyltransferase_28"/>
</dbReference>
<dbReference type="UniPathway" id="UPA00162"/>
<dbReference type="FunFam" id="3.40.50.2000:FF:000009">
    <property type="entry name" value="Sterol 3-beta-glucosyltransferase UGT80A2"/>
    <property type="match status" value="1"/>
</dbReference>
<keyword evidence="6" id="KW-1185">Reference proteome</keyword>
<dbReference type="InterPro" id="IPR002213">
    <property type="entry name" value="UDP_glucos_trans"/>
</dbReference>
<dbReference type="InterPro" id="IPR004276">
    <property type="entry name" value="GlycoTrans_28_N"/>
</dbReference>